<gene>
    <name evidence="2" type="ORF">SAMN05444277_101711</name>
</gene>
<dbReference type="Proteomes" id="UP000199031">
    <property type="component" value="Unassembled WGS sequence"/>
</dbReference>
<feature type="transmembrane region" description="Helical" evidence="1">
    <location>
        <begin position="12"/>
        <end position="30"/>
    </location>
</feature>
<keyword evidence="3" id="KW-1185">Reference proteome</keyword>
<name>A0A1I5SD65_9BACT</name>
<feature type="transmembrane region" description="Helical" evidence="1">
    <location>
        <begin position="67"/>
        <end position="87"/>
    </location>
</feature>
<keyword evidence="1" id="KW-1133">Transmembrane helix</keyword>
<dbReference type="STRING" id="1465490.SAMN05444277_101711"/>
<evidence type="ECO:0000313" key="2">
    <source>
        <dbReference type="EMBL" id="SFP68718.1"/>
    </source>
</evidence>
<reference evidence="2 3" key="1">
    <citation type="submission" date="2016-10" db="EMBL/GenBank/DDBJ databases">
        <authorList>
            <person name="de Groot N.N."/>
        </authorList>
    </citation>
    <scope>NUCLEOTIDE SEQUENCE [LARGE SCALE GENOMIC DNA]</scope>
    <source>
        <strain evidence="2 3">DSM 28286</strain>
    </source>
</reference>
<proteinExistence type="predicted"/>
<keyword evidence="1" id="KW-0472">Membrane</keyword>
<evidence type="ECO:0000256" key="1">
    <source>
        <dbReference type="SAM" id="Phobius"/>
    </source>
</evidence>
<sequence length="93" mass="9876">MNNWKLAYKITAVNCGIVVLIGIVCGAVNYRDNFGLILGLVCLFGGVINLVLGIFIILLGSKDWGKGFLNSAGILLLLSGISCSIGFSDFNLH</sequence>
<dbReference type="EMBL" id="FOXQ01000001">
    <property type="protein sequence ID" value="SFP68718.1"/>
    <property type="molecule type" value="Genomic_DNA"/>
</dbReference>
<dbReference type="AlphaFoldDB" id="A0A1I5SD65"/>
<feature type="transmembrane region" description="Helical" evidence="1">
    <location>
        <begin position="36"/>
        <end position="60"/>
    </location>
</feature>
<evidence type="ECO:0000313" key="3">
    <source>
        <dbReference type="Proteomes" id="UP000199031"/>
    </source>
</evidence>
<dbReference type="RefSeq" id="WP_090654520.1">
    <property type="nucleotide sequence ID" value="NZ_FOXQ01000001.1"/>
</dbReference>
<protein>
    <submittedName>
        <fullName evidence="2">Uncharacterized protein</fullName>
    </submittedName>
</protein>
<organism evidence="2 3">
    <name type="scientific">Parafilimonas terrae</name>
    <dbReference type="NCBI Taxonomy" id="1465490"/>
    <lineage>
        <taxon>Bacteria</taxon>
        <taxon>Pseudomonadati</taxon>
        <taxon>Bacteroidota</taxon>
        <taxon>Chitinophagia</taxon>
        <taxon>Chitinophagales</taxon>
        <taxon>Chitinophagaceae</taxon>
        <taxon>Parafilimonas</taxon>
    </lineage>
</organism>
<keyword evidence="1" id="KW-0812">Transmembrane</keyword>
<accession>A0A1I5SD65</accession>